<dbReference type="Pfam" id="PF21082">
    <property type="entry name" value="MS_channel_3rd"/>
    <property type="match status" value="1"/>
</dbReference>
<feature type="transmembrane region" description="Helical" evidence="7">
    <location>
        <begin position="58"/>
        <end position="76"/>
    </location>
</feature>
<feature type="domain" description="Mechanosensitive ion channel MscS" evidence="8">
    <location>
        <begin position="178"/>
        <end position="245"/>
    </location>
</feature>
<dbReference type="SUPFAM" id="SSF50182">
    <property type="entry name" value="Sm-like ribonucleoproteins"/>
    <property type="match status" value="1"/>
</dbReference>
<keyword evidence="3" id="KW-1003">Cell membrane</keyword>
<evidence type="ECO:0000256" key="5">
    <source>
        <dbReference type="ARBA" id="ARBA00022989"/>
    </source>
</evidence>
<dbReference type="Pfam" id="PF21088">
    <property type="entry name" value="MS_channel_1st"/>
    <property type="match status" value="1"/>
</dbReference>
<name>A0A381VGK3_9ZZZZ</name>
<dbReference type="InterPro" id="IPR011014">
    <property type="entry name" value="MscS_channel_TM-2"/>
</dbReference>
<feature type="transmembrane region" description="Helical" evidence="7">
    <location>
        <begin position="18"/>
        <end position="37"/>
    </location>
</feature>
<dbReference type="GO" id="GO:0005886">
    <property type="term" value="C:plasma membrane"/>
    <property type="evidence" value="ECO:0007669"/>
    <property type="project" value="UniProtKB-SubCell"/>
</dbReference>
<evidence type="ECO:0000256" key="2">
    <source>
        <dbReference type="ARBA" id="ARBA00008017"/>
    </source>
</evidence>
<evidence type="ECO:0000256" key="4">
    <source>
        <dbReference type="ARBA" id="ARBA00022692"/>
    </source>
</evidence>
<dbReference type="InterPro" id="IPR049142">
    <property type="entry name" value="MS_channel_1st"/>
</dbReference>
<dbReference type="InterPro" id="IPR023408">
    <property type="entry name" value="MscS_beta-dom_sf"/>
</dbReference>
<dbReference type="InterPro" id="IPR049278">
    <property type="entry name" value="MS_channel_C"/>
</dbReference>
<protein>
    <recommendedName>
        <fullName evidence="12">Mechanosensitive ion channel protein MscS</fullName>
    </recommendedName>
</protein>
<dbReference type="SUPFAM" id="SSF82689">
    <property type="entry name" value="Mechanosensitive channel protein MscS (YggB), C-terminal domain"/>
    <property type="match status" value="1"/>
</dbReference>
<comment type="similarity">
    <text evidence="2">Belongs to the MscS (TC 1.A.23) family.</text>
</comment>
<dbReference type="PANTHER" id="PTHR30221:SF1">
    <property type="entry name" value="SMALL-CONDUCTANCE MECHANOSENSITIVE CHANNEL"/>
    <property type="match status" value="1"/>
</dbReference>
<dbReference type="SUPFAM" id="SSF82861">
    <property type="entry name" value="Mechanosensitive channel protein MscS (YggB), transmembrane region"/>
    <property type="match status" value="1"/>
</dbReference>
<evidence type="ECO:0000313" key="11">
    <source>
        <dbReference type="EMBL" id="SVA39402.1"/>
    </source>
</evidence>
<reference evidence="11" key="1">
    <citation type="submission" date="2018-05" db="EMBL/GenBank/DDBJ databases">
        <authorList>
            <person name="Lanie J.A."/>
            <person name="Ng W.-L."/>
            <person name="Kazmierczak K.M."/>
            <person name="Andrzejewski T.M."/>
            <person name="Davidsen T.M."/>
            <person name="Wayne K.J."/>
            <person name="Tettelin H."/>
            <person name="Glass J.I."/>
            <person name="Rusch D."/>
            <person name="Podicherti R."/>
            <person name="Tsui H.-C.T."/>
            <person name="Winkler M.E."/>
        </authorList>
    </citation>
    <scope>NUCLEOTIDE SEQUENCE</scope>
</reference>
<evidence type="ECO:0000259" key="10">
    <source>
        <dbReference type="Pfam" id="PF21088"/>
    </source>
</evidence>
<organism evidence="11">
    <name type="scientific">marine metagenome</name>
    <dbReference type="NCBI Taxonomy" id="408172"/>
    <lineage>
        <taxon>unclassified sequences</taxon>
        <taxon>metagenomes</taxon>
        <taxon>ecological metagenomes</taxon>
    </lineage>
</organism>
<evidence type="ECO:0000256" key="3">
    <source>
        <dbReference type="ARBA" id="ARBA00022475"/>
    </source>
</evidence>
<evidence type="ECO:0000256" key="6">
    <source>
        <dbReference type="ARBA" id="ARBA00023136"/>
    </source>
</evidence>
<sequence>MLQWFTEMMVWSKANIEIWGPSTIIIVIGILIGLGFKRFVHTRLKRAAQRSKWKGDDAVLDAIEPHIVIWFFLGALSLTVNSVEMEGPFNTYISKFLVVVLIGSITMALSRLVVSLLNLWADDQDKGFPSTSMFTNIVRITVYLIGVLIILDSLNISIAPMLTALGVGGLAVSLALKDTLSDVFAGLHILLSKKVQPGDFISLDSGEMGYIKNISWRNTIMMERTNNVLHIPNTKLSAAIVKNYDSGDPSFTVKIPLGVSYDSNLDLVEQITGEVIQDTQDSIDETDKSFEPIMRFQTFGESSINLMVYFRGNRYGDQHPIIHNFIKNLHKRFGEEGIEIPFPMRTVIHRNQKEE</sequence>
<proteinExistence type="inferred from homology"/>
<feature type="transmembrane region" description="Helical" evidence="7">
    <location>
        <begin position="96"/>
        <end position="121"/>
    </location>
</feature>
<dbReference type="AlphaFoldDB" id="A0A381VGK3"/>
<dbReference type="InterPro" id="IPR045275">
    <property type="entry name" value="MscS_archaea/bacteria_type"/>
</dbReference>
<dbReference type="InterPro" id="IPR006685">
    <property type="entry name" value="MscS_channel_2nd"/>
</dbReference>
<feature type="domain" description="Mechanosensitive ion channel transmembrane helices 2/3" evidence="10">
    <location>
        <begin position="136"/>
        <end position="177"/>
    </location>
</feature>
<evidence type="ECO:0000256" key="1">
    <source>
        <dbReference type="ARBA" id="ARBA00004651"/>
    </source>
</evidence>
<accession>A0A381VGK3</accession>
<dbReference type="Gene3D" id="2.30.30.60">
    <property type="match status" value="1"/>
</dbReference>
<dbReference type="PANTHER" id="PTHR30221">
    <property type="entry name" value="SMALL-CONDUCTANCE MECHANOSENSITIVE CHANNEL"/>
    <property type="match status" value="1"/>
</dbReference>
<comment type="subcellular location">
    <subcellularLocation>
        <location evidence="1">Cell membrane</location>
        <topology evidence="1">Multi-pass membrane protein</topology>
    </subcellularLocation>
</comment>
<feature type="domain" description="Mechanosensitive ion channel MscS C-terminal" evidence="9">
    <location>
        <begin position="253"/>
        <end position="340"/>
    </location>
</feature>
<keyword evidence="5 7" id="KW-1133">Transmembrane helix</keyword>
<evidence type="ECO:0008006" key="12">
    <source>
        <dbReference type="Google" id="ProtNLM"/>
    </source>
</evidence>
<gene>
    <name evidence="11" type="ORF">METZ01_LOCUS92256</name>
</gene>
<evidence type="ECO:0000259" key="8">
    <source>
        <dbReference type="Pfam" id="PF00924"/>
    </source>
</evidence>
<evidence type="ECO:0000259" key="9">
    <source>
        <dbReference type="Pfam" id="PF21082"/>
    </source>
</evidence>
<dbReference type="Gene3D" id="1.10.287.1260">
    <property type="match status" value="1"/>
</dbReference>
<dbReference type="GO" id="GO:0008381">
    <property type="term" value="F:mechanosensitive monoatomic ion channel activity"/>
    <property type="evidence" value="ECO:0007669"/>
    <property type="project" value="InterPro"/>
</dbReference>
<keyword evidence="4 7" id="KW-0812">Transmembrane</keyword>
<evidence type="ECO:0000256" key="7">
    <source>
        <dbReference type="SAM" id="Phobius"/>
    </source>
</evidence>
<feature type="transmembrane region" description="Helical" evidence="7">
    <location>
        <begin position="133"/>
        <end position="151"/>
    </location>
</feature>
<keyword evidence="6 7" id="KW-0472">Membrane</keyword>
<dbReference type="Pfam" id="PF00924">
    <property type="entry name" value="MS_channel_2nd"/>
    <property type="match status" value="1"/>
</dbReference>
<dbReference type="InterPro" id="IPR011066">
    <property type="entry name" value="MscS_channel_C_sf"/>
</dbReference>
<dbReference type="InterPro" id="IPR010920">
    <property type="entry name" value="LSM_dom_sf"/>
</dbReference>
<dbReference type="Gene3D" id="3.30.70.100">
    <property type="match status" value="1"/>
</dbReference>
<dbReference type="EMBL" id="UINC01008763">
    <property type="protein sequence ID" value="SVA39402.1"/>
    <property type="molecule type" value="Genomic_DNA"/>
</dbReference>